<comment type="catalytic activity">
    <reaction evidence="9">
        <text>a 1-acyl-sn-glycero-3-phosphocholine + H2O = sn-glycerol 3-phosphocholine + a fatty acid + H(+)</text>
        <dbReference type="Rhea" id="RHEA:15177"/>
        <dbReference type="ChEBI" id="CHEBI:15377"/>
        <dbReference type="ChEBI" id="CHEBI:15378"/>
        <dbReference type="ChEBI" id="CHEBI:16870"/>
        <dbReference type="ChEBI" id="CHEBI:28868"/>
        <dbReference type="ChEBI" id="CHEBI:58168"/>
        <dbReference type="EC" id="3.1.1.5"/>
    </reaction>
</comment>
<evidence type="ECO:0000256" key="5">
    <source>
        <dbReference type="ARBA" id="ARBA00022963"/>
    </source>
</evidence>
<feature type="signal peptide" evidence="10">
    <location>
        <begin position="1"/>
        <end position="37"/>
    </location>
</feature>
<dbReference type="PANTHER" id="PTHR10728">
    <property type="entry name" value="CYTOSOLIC PHOSPHOLIPASE A2"/>
    <property type="match status" value="1"/>
</dbReference>
<accession>A0A4Q9MPK5</accession>
<dbReference type="EC" id="3.1.1.5" evidence="2 9"/>
<dbReference type="GO" id="GO:0046475">
    <property type="term" value="P:glycerophospholipid catabolic process"/>
    <property type="evidence" value="ECO:0007669"/>
    <property type="project" value="TreeGrafter"/>
</dbReference>
<evidence type="ECO:0000256" key="6">
    <source>
        <dbReference type="ARBA" id="ARBA00023098"/>
    </source>
</evidence>
<evidence type="ECO:0000256" key="8">
    <source>
        <dbReference type="PROSITE-ProRule" id="PRU00555"/>
    </source>
</evidence>
<name>A0A4Q9MPK5_9APHY</name>
<reference evidence="12" key="1">
    <citation type="submission" date="2019-01" db="EMBL/GenBank/DDBJ databases">
        <title>Draft genome sequences of three monokaryotic isolates of the white-rot basidiomycete fungus Dichomitus squalens.</title>
        <authorList>
            <consortium name="DOE Joint Genome Institute"/>
            <person name="Lopez S.C."/>
            <person name="Andreopoulos B."/>
            <person name="Pangilinan J."/>
            <person name="Lipzen A."/>
            <person name="Riley R."/>
            <person name="Ahrendt S."/>
            <person name="Ng V."/>
            <person name="Barry K."/>
            <person name="Daum C."/>
            <person name="Grigoriev I.V."/>
            <person name="Hilden K.S."/>
            <person name="Makela M.R."/>
            <person name="de Vries R.P."/>
        </authorList>
    </citation>
    <scope>NUCLEOTIDE SEQUENCE [LARGE SCALE GENOMIC DNA]</scope>
    <source>
        <strain evidence="12">OM18370.1</strain>
    </source>
</reference>
<feature type="chain" id="PRO_5020345103" description="Lysophospholipase" evidence="10">
    <location>
        <begin position="38"/>
        <end position="612"/>
    </location>
</feature>
<dbReference type="OrthoDB" id="4084751at2759"/>
<evidence type="ECO:0000256" key="2">
    <source>
        <dbReference type="ARBA" id="ARBA00013274"/>
    </source>
</evidence>
<dbReference type="SUPFAM" id="SSF52151">
    <property type="entry name" value="FabD/lysophospholipase-like"/>
    <property type="match status" value="1"/>
</dbReference>
<keyword evidence="6 8" id="KW-0443">Lipid metabolism</keyword>
<organism evidence="12">
    <name type="scientific">Dichomitus squalens</name>
    <dbReference type="NCBI Taxonomy" id="114155"/>
    <lineage>
        <taxon>Eukaryota</taxon>
        <taxon>Fungi</taxon>
        <taxon>Dikarya</taxon>
        <taxon>Basidiomycota</taxon>
        <taxon>Agaricomycotina</taxon>
        <taxon>Agaricomycetes</taxon>
        <taxon>Polyporales</taxon>
        <taxon>Polyporaceae</taxon>
        <taxon>Dichomitus</taxon>
    </lineage>
</organism>
<evidence type="ECO:0000256" key="3">
    <source>
        <dbReference type="ARBA" id="ARBA00022729"/>
    </source>
</evidence>
<protein>
    <recommendedName>
        <fullName evidence="2 9">Lysophospholipase</fullName>
        <ecNumber evidence="2 9">3.1.1.5</ecNumber>
    </recommendedName>
</protein>
<keyword evidence="7" id="KW-0325">Glycoprotein</keyword>
<feature type="domain" description="PLA2c" evidence="11">
    <location>
        <begin position="37"/>
        <end position="612"/>
    </location>
</feature>
<keyword evidence="5 8" id="KW-0442">Lipid degradation</keyword>
<keyword evidence="3 10" id="KW-0732">Signal</keyword>
<comment type="similarity">
    <text evidence="1 9">Belongs to the lysophospholipase family.</text>
</comment>
<dbReference type="Proteomes" id="UP000292957">
    <property type="component" value="Unassembled WGS sequence"/>
</dbReference>
<evidence type="ECO:0000259" key="11">
    <source>
        <dbReference type="PROSITE" id="PS51210"/>
    </source>
</evidence>
<evidence type="ECO:0000256" key="1">
    <source>
        <dbReference type="ARBA" id="ARBA00008780"/>
    </source>
</evidence>
<dbReference type="PROSITE" id="PS51210">
    <property type="entry name" value="PLA2C"/>
    <property type="match status" value="1"/>
</dbReference>
<dbReference type="PANTHER" id="PTHR10728:SF33">
    <property type="entry name" value="LYSOPHOSPHOLIPASE 1-RELATED"/>
    <property type="match status" value="1"/>
</dbReference>
<dbReference type="EMBL" id="ML143411">
    <property type="protein sequence ID" value="TBU29684.1"/>
    <property type="molecule type" value="Genomic_DNA"/>
</dbReference>
<dbReference type="Pfam" id="PF01735">
    <property type="entry name" value="PLA2_B"/>
    <property type="match status" value="1"/>
</dbReference>
<gene>
    <name evidence="12" type="ORF">BD311DRAFT_692401</name>
</gene>
<keyword evidence="4 8" id="KW-0378">Hydrolase</keyword>
<evidence type="ECO:0000256" key="9">
    <source>
        <dbReference type="RuleBase" id="RU362103"/>
    </source>
</evidence>
<dbReference type="InterPro" id="IPR016035">
    <property type="entry name" value="Acyl_Trfase/lysoPLipase"/>
</dbReference>
<evidence type="ECO:0000313" key="12">
    <source>
        <dbReference type="EMBL" id="TBU29684.1"/>
    </source>
</evidence>
<dbReference type="AlphaFoldDB" id="A0A4Q9MPK5"/>
<evidence type="ECO:0000256" key="7">
    <source>
        <dbReference type="ARBA" id="ARBA00023180"/>
    </source>
</evidence>
<dbReference type="Gene3D" id="3.40.1090.10">
    <property type="entry name" value="Cytosolic phospholipase A2 catalytic domain"/>
    <property type="match status" value="1"/>
</dbReference>
<dbReference type="GO" id="GO:0005829">
    <property type="term" value="C:cytosol"/>
    <property type="evidence" value="ECO:0007669"/>
    <property type="project" value="TreeGrafter"/>
</dbReference>
<dbReference type="GO" id="GO:0004622">
    <property type="term" value="F:phosphatidylcholine lysophospholipase activity"/>
    <property type="evidence" value="ECO:0007669"/>
    <property type="project" value="UniProtKB-EC"/>
</dbReference>
<dbReference type="GO" id="GO:0004623">
    <property type="term" value="F:phospholipase A2 activity"/>
    <property type="evidence" value="ECO:0007669"/>
    <property type="project" value="TreeGrafter"/>
</dbReference>
<proteinExistence type="inferred from homology"/>
<dbReference type="SMART" id="SM00022">
    <property type="entry name" value="PLAc"/>
    <property type="match status" value="1"/>
</dbReference>
<evidence type="ECO:0000256" key="10">
    <source>
        <dbReference type="SAM" id="SignalP"/>
    </source>
</evidence>
<evidence type="ECO:0000256" key="4">
    <source>
        <dbReference type="ARBA" id="ARBA00022801"/>
    </source>
</evidence>
<sequence length="612" mass="64012">MRAISISLALYLTTVSLGLGAAAQSAAAVAYAPTVQACPPGTSLVRQVGSNAQRQTLSAGEAAYVSAKQKVVADAWKKYLANVQIHSKAALPPYVDELLLGQRGHDALPKLGIATSGGGYRAAIFGAGIMNALDGRNQTSVKAGTGGILQTATYLSGLSGGAWLVSSLAQADFPTLPELIFGPSPASANNGWLADIDLLTPGGTNVTADNAYIAELLSEVSLKFSKGFPVTVTDVWARALSRHFANGTTAANFFENSLTHGAGITFSSITNVPSFANHEQPFLIVVADSLVSRNNGSAVTEAGDIVPLTNPIYEFNAYETGTFDPQLGAFTPTKFLGSQPKSSGVCVTGFDQLTFLEGVSSNLFNEFNTSAAALNASMIGPIINALHNAFPETGIRLDSAEIPNPFFGISPATFPDSDQKLLTLVDGGEDGETDPLQPLLVKARGVDTIIAIDAPADTSDNFAAGLDLISTQARVKLFPGTYAFPPVPSTTEVYLSQNLTRRPTFFGCNSSAASGEPLVIYIANGGPPLGQAPLTNTSTLQLQYPNSEIEGMLNQLFDIATQGIPAETPKGLEKDPVWPACLACAVTDRSRRAVGVARSGICESCFARYCWS</sequence>
<dbReference type="InterPro" id="IPR002642">
    <property type="entry name" value="LysoPLipase_cat_dom"/>
</dbReference>